<gene>
    <name evidence="2" type="ORF">FIBSPDRAFT_968017</name>
</gene>
<dbReference type="OrthoDB" id="199771at2759"/>
<sequence>MQRAEGERKTVKVKDMEVWEVLGGVARERGVAFVEAAGGSASTRYTMQDVHKRVHRGARTREPKRPVVHQPRCAAALHDSGEEQMQPWHDIAIDGEEPIVKKGALKPISVVAKIRQGKVSTLISGFEPFLVVFDVWSCCLR</sequence>
<dbReference type="EMBL" id="KV417909">
    <property type="protein sequence ID" value="KZP04578.1"/>
    <property type="molecule type" value="Genomic_DNA"/>
</dbReference>
<evidence type="ECO:0000313" key="3">
    <source>
        <dbReference type="Proteomes" id="UP000076532"/>
    </source>
</evidence>
<evidence type="ECO:0000313" key="2">
    <source>
        <dbReference type="EMBL" id="KZP04578.1"/>
    </source>
</evidence>
<evidence type="ECO:0000256" key="1">
    <source>
        <dbReference type="SAM" id="MobiDB-lite"/>
    </source>
</evidence>
<reference evidence="2 3" key="1">
    <citation type="journal article" date="2016" name="Mol. Biol. Evol.">
        <title>Comparative Genomics of Early-Diverging Mushroom-Forming Fungi Provides Insights into the Origins of Lignocellulose Decay Capabilities.</title>
        <authorList>
            <person name="Nagy L.G."/>
            <person name="Riley R."/>
            <person name="Tritt A."/>
            <person name="Adam C."/>
            <person name="Daum C."/>
            <person name="Floudas D."/>
            <person name="Sun H."/>
            <person name="Yadav J.S."/>
            <person name="Pangilinan J."/>
            <person name="Larsson K.H."/>
            <person name="Matsuura K."/>
            <person name="Barry K."/>
            <person name="Labutti K."/>
            <person name="Kuo R."/>
            <person name="Ohm R.A."/>
            <person name="Bhattacharya S.S."/>
            <person name="Shirouzu T."/>
            <person name="Yoshinaga Y."/>
            <person name="Martin F.M."/>
            <person name="Grigoriev I.V."/>
            <person name="Hibbett D.S."/>
        </authorList>
    </citation>
    <scope>NUCLEOTIDE SEQUENCE [LARGE SCALE GENOMIC DNA]</scope>
    <source>
        <strain evidence="2 3">CBS 109695</strain>
    </source>
</reference>
<dbReference type="Proteomes" id="UP000076532">
    <property type="component" value="Unassembled WGS sequence"/>
</dbReference>
<proteinExistence type="predicted"/>
<feature type="region of interest" description="Disordered" evidence="1">
    <location>
        <begin position="50"/>
        <end position="70"/>
    </location>
</feature>
<accession>A0A167V2Q4</accession>
<keyword evidence="3" id="KW-1185">Reference proteome</keyword>
<protein>
    <submittedName>
        <fullName evidence="2">Uncharacterized protein</fullName>
    </submittedName>
</protein>
<dbReference type="STRING" id="436010.A0A167V2Q4"/>
<dbReference type="AlphaFoldDB" id="A0A167V2Q4"/>
<organism evidence="2 3">
    <name type="scientific">Athelia psychrophila</name>
    <dbReference type="NCBI Taxonomy" id="1759441"/>
    <lineage>
        <taxon>Eukaryota</taxon>
        <taxon>Fungi</taxon>
        <taxon>Dikarya</taxon>
        <taxon>Basidiomycota</taxon>
        <taxon>Agaricomycotina</taxon>
        <taxon>Agaricomycetes</taxon>
        <taxon>Agaricomycetidae</taxon>
        <taxon>Atheliales</taxon>
        <taxon>Atheliaceae</taxon>
        <taxon>Athelia</taxon>
    </lineage>
</organism>
<name>A0A167V2Q4_9AGAM</name>